<keyword evidence="2" id="KW-1185">Reference proteome</keyword>
<sequence length="132" mass="15394">MEKRKFKPHHLVPQQEATDSLGLDQGGRDRGGDVLEGRSLGVLRKGYSGCCQVESCRVDLRNAKQYHRRHRVCENHAKAQVVLVSGIRQRFCQQCSRFHDVSEFDESKRSCRKRLAMHNERRRKHPTEPPFQ</sequence>
<dbReference type="Proteomes" id="UP001057402">
    <property type="component" value="Chromosome 3"/>
</dbReference>
<reference evidence="2" key="1">
    <citation type="journal article" date="2023" name="Front. Plant Sci.">
        <title>Chromosomal-level genome assembly of Melastoma candidum provides insights into trichome evolution.</title>
        <authorList>
            <person name="Zhong Y."/>
            <person name="Wu W."/>
            <person name="Sun C."/>
            <person name="Zou P."/>
            <person name="Liu Y."/>
            <person name="Dai S."/>
            <person name="Zhou R."/>
        </authorList>
    </citation>
    <scope>NUCLEOTIDE SEQUENCE [LARGE SCALE GENOMIC DNA]</scope>
</reference>
<comment type="caution">
    <text evidence="1">The sequence shown here is derived from an EMBL/GenBank/DDBJ whole genome shotgun (WGS) entry which is preliminary data.</text>
</comment>
<proteinExistence type="predicted"/>
<dbReference type="EMBL" id="CM042882">
    <property type="protein sequence ID" value="KAI4383318.1"/>
    <property type="molecule type" value="Genomic_DNA"/>
</dbReference>
<protein>
    <submittedName>
        <fullName evidence="1">Uncharacterized protein</fullName>
    </submittedName>
</protein>
<accession>A0ACB9RY42</accession>
<evidence type="ECO:0000313" key="2">
    <source>
        <dbReference type="Proteomes" id="UP001057402"/>
    </source>
</evidence>
<name>A0ACB9RY42_9MYRT</name>
<evidence type="ECO:0000313" key="1">
    <source>
        <dbReference type="EMBL" id="KAI4383318.1"/>
    </source>
</evidence>
<gene>
    <name evidence="1" type="ORF">MLD38_009170</name>
</gene>
<organism evidence="1 2">
    <name type="scientific">Melastoma candidum</name>
    <dbReference type="NCBI Taxonomy" id="119954"/>
    <lineage>
        <taxon>Eukaryota</taxon>
        <taxon>Viridiplantae</taxon>
        <taxon>Streptophyta</taxon>
        <taxon>Embryophyta</taxon>
        <taxon>Tracheophyta</taxon>
        <taxon>Spermatophyta</taxon>
        <taxon>Magnoliopsida</taxon>
        <taxon>eudicotyledons</taxon>
        <taxon>Gunneridae</taxon>
        <taxon>Pentapetalae</taxon>
        <taxon>rosids</taxon>
        <taxon>malvids</taxon>
        <taxon>Myrtales</taxon>
        <taxon>Melastomataceae</taxon>
        <taxon>Melastomatoideae</taxon>
        <taxon>Melastomateae</taxon>
        <taxon>Melastoma</taxon>
    </lineage>
</organism>